<feature type="compositionally biased region" description="Basic and acidic residues" evidence="2">
    <location>
        <begin position="7"/>
        <end position="22"/>
    </location>
</feature>
<keyword evidence="1" id="KW-1015">Disulfide bond</keyword>
<dbReference type="PROSITE" id="PS00194">
    <property type="entry name" value="THIOREDOXIN_1"/>
    <property type="match status" value="1"/>
</dbReference>
<feature type="domain" description="Thioredoxin" evidence="3">
    <location>
        <begin position="27"/>
        <end position="141"/>
    </location>
</feature>
<dbReference type="RefSeq" id="WP_247417856.1">
    <property type="nucleotide sequence ID" value="NZ_JALLGW010000001.1"/>
</dbReference>
<evidence type="ECO:0000313" key="4">
    <source>
        <dbReference type="EMBL" id="MFC5973379.1"/>
    </source>
</evidence>
<dbReference type="Proteomes" id="UP001596099">
    <property type="component" value="Unassembled WGS sequence"/>
</dbReference>
<proteinExistence type="predicted"/>
<name>A0ABD5RST4_9EURY</name>
<evidence type="ECO:0000256" key="2">
    <source>
        <dbReference type="SAM" id="MobiDB-lite"/>
    </source>
</evidence>
<dbReference type="InterPro" id="IPR017937">
    <property type="entry name" value="Thioredoxin_CS"/>
</dbReference>
<dbReference type="AlphaFoldDB" id="A0ABD5RST4"/>
<sequence>MTDDEREAIRARKRDELVERTNAENASDGGANGADRPTEPLHVDGQAGLDEVLSQYPLVLVDYHAEWCGPCKMLEPTVKTLAADSPAVVAKVDIDENQALAQQQGIRGVPTLQLYANGERVEQVVGVKDESSLRSLIQQHA</sequence>
<organism evidence="4 5">
    <name type="scientific">Halomarina salina</name>
    <dbReference type="NCBI Taxonomy" id="1872699"/>
    <lineage>
        <taxon>Archaea</taxon>
        <taxon>Methanobacteriati</taxon>
        <taxon>Methanobacteriota</taxon>
        <taxon>Stenosarchaea group</taxon>
        <taxon>Halobacteria</taxon>
        <taxon>Halobacteriales</taxon>
        <taxon>Natronomonadaceae</taxon>
        <taxon>Halomarina</taxon>
    </lineage>
</organism>
<keyword evidence="5" id="KW-1185">Reference proteome</keyword>
<reference evidence="4 5" key="1">
    <citation type="journal article" date="2019" name="Int. J. Syst. Evol. Microbiol.">
        <title>The Global Catalogue of Microorganisms (GCM) 10K type strain sequencing project: providing services to taxonomists for standard genome sequencing and annotation.</title>
        <authorList>
            <consortium name="The Broad Institute Genomics Platform"/>
            <consortium name="The Broad Institute Genome Sequencing Center for Infectious Disease"/>
            <person name="Wu L."/>
            <person name="Ma J."/>
        </authorList>
    </citation>
    <scope>NUCLEOTIDE SEQUENCE [LARGE SCALE GENOMIC DNA]</scope>
    <source>
        <strain evidence="4 5">CGMCC 1.12543</strain>
    </source>
</reference>
<dbReference type="Pfam" id="PF00085">
    <property type="entry name" value="Thioredoxin"/>
    <property type="match status" value="1"/>
</dbReference>
<evidence type="ECO:0000259" key="3">
    <source>
        <dbReference type="PROSITE" id="PS51352"/>
    </source>
</evidence>
<evidence type="ECO:0000313" key="5">
    <source>
        <dbReference type="Proteomes" id="UP001596099"/>
    </source>
</evidence>
<dbReference type="InterPro" id="IPR036249">
    <property type="entry name" value="Thioredoxin-like_sf"/>
</dbReference>
<dbReference type="InterPro" id="IPR013766">
    <property type="entry name" value="Thioredoxin_domain"/>
</dbReference>
<dbReference type="Gene3D" id="3.40.30.10">
    <property type="entry name" value="Glutaredoxin"/>
    <property type="match status" value="1"/>
</dbReference>
<dbReference type="PANTHER" id="PTHR46115">
    <property type="entry name" value="THIOREDOXIN-LIKE PROTEIN 1"/>
    <property type="match status" value="1"/>
</dbReference>
<accession>A0ABD5RST4</accession>
<dbReference type="EMBL" id="JBHSQH010000001">
    <property type="protein sequence ID" value="MFC5973379.1"/>
    <property type="molecule type" value="Genomic_DNA"/>
</dbReference>
<comment type="caution">
    <text evidence="4">The sequence shown here is derived from an EMBL/GenBank/DDBJ whole genome shotgun (WGS) entry which is preliminary data.</text>
</comment>
<evidence type="ECO:0000256" key="1">
    <source>
        <dbReference type="ARBA" id="ARBA00023157"/>
    </source>
</evidence>
<dbReference type="PRINTS" id="PR00421">
    <property type="entry name" value="THIOREDOXIN"/>
</dbReference>
<dbReference type="PROSITE" id="PS51352">
    <property type="entry name" value="THIOREDOXIN_2"/>
    <property type="match status" value="1"/>
</dbReference>
<dbReference type="CDD" id="cd02947">
    <property type="entry name" value="TRX_family"/>
    <property type="match status" value="1"/>
</dbReference>
<feature type="region of interest" description="Disordered" evidence="2">
    <location>
        <begin position="1"/>
        <end position="43"/>
    </location>
</feature>
<gene>
    <name evidence="4" type="ORF">ACFPYI_18775</name>
</gene>
<protein>
    <submittedName>
        <fullName evidence="4">Thioredoxin family protein</fullName>
    </submittedName>
</protein>
<dbReference type="SUPFAM" id="SSF52833">
    <property type="entry name" value="Thioredoxin-like"/>
    <property type="match status" value="1"/>
</dbReference>